<dbReference type="PANTHER" id="PTHR36681:SF3">
    <property type="entry name" value="NUCLEAR GTPASE, GERMINAL CENTER-ASSOCIATED, TANDEM DUPLICATE 3"/>
    <property type="match status" value="1"/>
</dbReference>
<dbReference type="PANTHER" id="PTHR36681">
    <property type="entry name" value="NUCLEAR GTPASE, GERMINAL CENTER-ASSOCIATED, TANDEM DUPLICATE 3"/>
    <property type="match status" value="1"/>
</dbReference>
<evidence type="ECO:0000259" key="2">
    <source>
        <dbReference type="Pfam" id="PF00350"/>
    </source>
</evidence>
<dbReference type="InterPro" id="IPR045063">
    <property type="entry name" value="Dynamin_N"/>
</dbReference>
<feature type="domain" description="Dynamin N-terminal" evidence="2">
    <location>
        <begin position="60"/>
        <end position="276"/>
    </location>
</feature>
<name>A0AAD6VDV2_9AGAR</name>
<dbReference type="EMBL" id="JARJCW010000047">
    <property type="protein sequence ID" value="KAJ7204338.1"/>
    <property type="molecule type" value="Genomic_DNA"/>
</dbReference>
<dbReference type="AlphaFoldDB" id="A0AAD6VDV2"/>
<gene>
    <name evidence="3" type="ORF">GGX14DRAFT_460067</name>
</gene>
<keyword evidence="4" id="KW-1185">Reference proteome</keyword>
<comment type="caution">
    <text evidence="3">The sequence shown here is derived from an EMBL/GenBank/DDBJ whole genome shotgun (WGS) entry which is preliminary data.</text>
</comment>
<dbReference type="SUPFAM" id="SSF52540">
    <property type="entry name" value="P-loop containing nucleoside triphosphate hydrolases"/>
    <property type="match status" value="1"/>
</dbReference>
<dbReference type="Gene3D" id="3.40.50.300">
    <property type="entry name" value="P-loop containing nucleotide triphosphate hydrolases"/>
    <property type="match status" value="2"/>
</dbReference>
<accession>A0AAD6VDV2</accession>
<reference evidence="3" key="1">
    <citation type="submission" date="2023-03" db="EMBL/GenBank/DDBJ databases">
        <title>Massive genome expansion in bonnet fungi (Mycena s.s.) driven by repeated elements and novel gene families across ecological guilds.</title>
        <authorList>
            <consortium name="Lawrence Berkeley National Laboratory"/>
            <person name="Harder C.B."/>
            <person name="Miyauchi S."/>
            <person name="Viragh M."/>
            <person name="Kuo A."/>
            <person name="Thoen E."/>
            <person name="Andreopoulos B."/>
            <person name="Lu D."/>
            <person name="Skrede I."/>
            <person name="Drula E."/>
            <person name="Henrissat B."/>
            <person name="Morin E."/>
            <person name="Kohler A."/>
            <person name="Barry K."/>
            <person name="LaButti K."/>
            <person name="Morin E."/>
            <person name="Salamov A."/>
            <person name="Lipzen A."/>
            <person name="Mereny Z."/>
            <person name="Hegedus B."/>
            <person name="Baldrian P."/>
            <person name="Stursova M."/>
            <person name="Weitz H."/>
            <person name="Taylor A."/>
            <person name="Grigoriev I.V."/>
            <person name="Nagy L.G."/>
            <person name="Martin F."/>
            <person name="Kauserud H."/>
        </authorList>
    </citation>
    <scope>NUCLEOTIDE SEQUENCE</scope>
    <source>
        <strain evidence="3">9144</strain>
    </source>
</reference>
<feature type="compositionally biased region" description="Polar residues" evidence="1">
    <location>
        <begin position="363"/>
        <end position="375"/>
    </location>
</feature>
<evidence type="ECO:0000313" key="4">
    <source>
        <dbReference type="Proteomes" id="UP001219525"/>
    </source>
</evidence>
<dbReference type="InterPro" id="IPR027417">
    <property type="entry name" value="P-loop_NTPase"/>
</dbReference>
<evidence type="ECO:0000313" key="3">
    <source>
        <dbReference type="EMBL" id="KAJ7204338.1"/>
    </source>
</evidence>
<protein>
    <recommendedName>
        <fullName evidence="2">Dynamin N-terminal domain-containing protein</fullName>
    </recommendedName>
</protein>
<feature type="region of interest" description="Disordered" evidence="1">
    <location>
        <begin position="356"/>
        <end position="375"/>
    </location>
</feature>
<evidence type="ECO:0000256" key="1">
    <source>
        <dbReference type="SAM" id="MobiDB-lite"/>
    </source>
</evidence>
<organism evidence="3 4">
    <name type="scientific">Mycena pura</name>
    <dbReference type="NCBI Taxonomy" id="153505"/>
    <lineage>
        <taxon>Eukaryota</taxon>
        <taxon>Fungi</taxon>
        <taxon>Dikarya</taxon>
        <taxon>Basidiomycota</taxon>
        <taxon>Agaricomycotina</taxon>
        <taxon>Agaricomycetes</taxon>
        <taxon>Agaricomycetidae</taxon>
        <taxon>Agaricales</taxon>
        <taxon>Marasmiineae</taxon>
        <taxon>Mycenaceae</taxon>
        <taxon>Mycena</taxon>
    </lineage>
</organism>
<proteinExistence type="predicted"/>
<sequence length="737" mass="82971">MAHNPPPISAQQAYDYLIPLIDNFEASMQNIELPDEFRKDCVNTMQTMRDRATQDKRHKVAIVGRTGVGKSTLINALLKQQILSASASGACTAVATEISYKDIEDIEAVVEFTSRDEWKKELSRLLDDVNDKTVDTQEEVTHDTGSVSPTYQAREKILGVYPGLRNVPPENWNVEELLMDSKVDECLDRTLRFPASDKSNFQKELEQFLASALTGSDARALWPLVKNVKIMGPFEVLSTGITLVDLPGYGDVDNTRDSMANDYLKTADSICLVAGITRAKDDREIHSHLQNHLRQIILDGRVRERSIALILTGSDASIGSNEFTLPEAEQAKVDALKKDAIKLAEEVKVLTEKIQRKEKSTTRSKNSSLQRYQDQITQKRLAKDTKIREKNRLLALGRVKIVEQAIQDKYSHIYRDLSSQEDQIVPSIPIFCLGSRDYLCLTNIEPDSPVTFFDPEETGIPSLNRHLGMDGERRTLTEANWVLSKFCEFMARASQLSAKSAGDDKGTKEDAARKMDAVISNLEACCFEKLDRLVSTIGTVYDKLQKVVEKAVKEAEKQSPRIFESHENKKWNQYKAMMRQDGQYEGGSLNADLTETVLPEVQRPWNEAVNGQVPLSLVEFTDDIKKELADTIKLICNSLFDDNTRALMEHFITAVQSPDPSTVNLRKSLGLDTFLSTLTSSNNQATSSAQRLGTRAWESLMKEQLGPQYAKVCAEKGPGMYKRMKVSRKRRRRDCDR</sequence>
<dbReference type="Proteomes" id="UP001219525">
    <property type="component" value="Unassembled WGS sequence"/>
</dbReference>
<dbReference type="Pfam" id="PF00350">
    <property type="entry name" value="Dynamin_N"/>
    <property type="match status" value="1"/>
</dbReference>